<evidence type="ECO:0000256" key="1">
    <source>
        <dbReference type="SAM" id="MobiDB-lite"/>
    </source>
</evidence>
<gene>
    <name evidence="2" type="ORF">FN846DRAFT_895405</name>
</gene>
<sequence>MPRPQGHDGRWHYYRRKEKQRERRERSSATSTTPSDHAVKGWQAFAAHSEEADAAARQRNPLPNRDTSTSNVPNYTIDETFKQCAVQDDGSRAFVRQAKYNDDTLLPPVETVSEETVHFPLAHESECDTRTSVLVHFGNGSPSNPPVVIPRAKTIDELYQSVAESVPCNADCIALIALVPETNELVYLDTEQTWTRFSARREALRLILVFLPNTADMSLPQECDMRTSILVHFANQPPPNPAVPILRAKPFDQLYPWLTKRVPYHVDRVRLIALVPETRDLVYLGNEQDWVQLTAREKVDRLILGFIPDIQDIPLPPSNRVHFGNESPSIPPIPPSIRVHFGNESPSIPPVVMPRAKQFHKLYLSVGQKVPCDANHVRLAAITPETTEMVYLDTEQDWVRLTARREVVRLILVLVPHTEDISQCDTRTSILVHFGNESPSNTPVVIPRATPFHKLYLSVGQRVSGCDADHVRLAAIAPETTEMVYLDTEQDWVRLAARREVVRLILMLIPDTDD</sequence>
<dbReference type="InParanoid" id="A0A5J5EFR5"/>
<proteinExistence type="predicted"/>
<dbReference type="EMBL" id="VXIS01000367">
    <property type="protein sequence ID" value="KAA8894081.1"/>
    <property type="molecule type" value="Genomic_DNA"/>
</dbReference>
<comment type="caution">
    <text evidence="2">The sequence shown here is derived from an EMBL/GenBank/DDBJ whole genome shotgun (WGS) entry which is preliminary data.</text>
</comment>
<feature type="compositionally biased region" description="Basic and acidic residues" evidence="1">
    <location>
        <begin position="1"/>
        <end position="11"/>
    </location>
</feature>
<keyword evidence="3" id="KW-1185">Reference proteome</keyword>
<name>A0A5J5EFR5_9PEZI</name>
<accession>A0A5J5EFR5</accession>
<dbReference type="Proteomes" id="UP000326924">
    <property type="component" value="Unassembled WGS sequence"/>
</dbReference>
<organism evidence="2 3">
    <name type="scientific">Sphaerosporella brunnea</name>
    <dbReference type="NCBI Taxonomy" id="1250544"/>
    <lineage>
        <taxon>Eukaryota</taxon>
        <taxon>Fungi</taxon>
        <taxon>Dikarya</taxon>
        <taxon>Ascomycota</taxon>
        <taxon>Pezizomycotina</taxon>
        <taxon>Pezizomycetes</taxon>
        <taxon>Pezizales</taxon>
        <taxon>Pyronemataceae</taxon>
        <taxon>Sphaerosporella</taxon>
    </lineage>
</organism>
<dbReference type="AlphaFoldDB" id="A0A5J5EFR5"/>
<reference evidence="2 3" key="1">
    <citation type="submission" date="2019-09" db="EMBL/GenBank/DDBJ databases">
        <title>Draft genome of the ectomycorrhizal ascomycete Sphaerosporella brunnea.</title>
        <authorList>
            <consortium name="DOE Joint Genome Institute"/>
            <person name="Benucci G.M."/>
            <person name="Marozzi G."/>
            <person name="Antonielli L."/>
            <person name="Sanchez S."/>
            <person name="Marco P."/>
            <person name="Wang X."/>
            <person name="Falini L.B."/>
            <person name="Barry K."/>
            <person name="Haridas S."/>
            <person name="Lipzen A."/>
            <person name="Labutti K."/>
            <person name="Grigoriev I.V."/>
            <person name="Murat C."/>
            <person name="Martin F."/>
            <person name="Albertini E."/>
            <person name="Donnini D."/>
            <person name="Bonito G."/>
        </authorList>
    </citation>
    <scope>NUCLEOTIDE SEQUENCE [LARGE SCALE GENOMIC DNA]</scope>
    <source>
        <strain evidence="2 3">Sb_GMNB300</strain>
    </source>
</reference>
<protein>
    <submittedName>
        <fullName evidence="2">Uncharacterized protein</fullName>
    </submittedName>
</protein>
<feature type="compositionally biased region" description="Polar residues" evidence="1">
    <location>
        <begin position="65"/>
        <end position="74"/>
    </location>
</feature>
<evidence type="ECO:0000313" key="2">
    <source>
        <dbReference type="EMBL" id="KAA8894081.1"/>
    </source>
</evidence>
<evidence type="ECO:0000313" key="3">
    <source>
        <dbReference type="Proteomes" id="UP000326924"/>
    </source>
</evidence>
<feature type="region of interest" description="Disordered" evidence="1">
    <location>
        <begin position="1"/>
        <end position="74"/>
    </location>
</feature>